<name>A0A1I7LRZ7_9BURK</name>
<dbReference type="AlphaFoldDB" id="A0A1I7LRZ7"/>
<dbReference type="Proteomes" id="UP000199391">
    <property type="component" value="Unassembled WGS sequence"/>
</dbReference>
<keyword evidence="3" id="KW-1185">Reference proteome</keyword>
<sequence length="285" mass="29805">MLNGKICLVTGASRGVGRGVALALGAAGATVYVTGRSREEGDAPLPGTVYATAAEVTAAGGLGIPVVCDHADDASTKAVCDRIANEHGHLDILVNCAIALPDGLTDVAPFWRKPLRMTDLFGVGMRSAYVACYYAAPLLLKAGGGLVANISSAGARCYMHGPAYGAAKAAVDKMTHDMAHDFRNDNVAAVALWMGLVKTERTLAVCAAEPEKYADWLNMAESPEFGGRVIAAIYLDRDRASRSGKVFYAAELAQEYGVTDVDGKRPPSHRAFLGAPTEFSAAVVE</sequence>
<dbReference type="PANTHER" id="PTHR44147:SF2">
    <property type="entry name" value="DEHYDROGENASE_REDUCTASE SDR FAMILY MEMBER 1"/>
    <property type="match status" value="1"/>
</dbReference>
<evidence type="ECO:0000313" key="3">
    <source>
        <dbReference type="Proteomes" id="UP000199391"/>
    </source>
</evidence>
<dbReference type="InterPro" id="IPR002347">
    <property type="entry name" value="SDR_fam"/>
</dbReference>
<dbReference type="SUPFAM" id="SSF51735">
    <property type="entry name" value="NAD(P)-binding Rossmann-fold domains"/>
    <property type="match status" value="1"/>
</dbReference>
<gene>
    <name evidence="2" type="ORF">SAMN05216552_103635</name>
</gene>
<comment type="similarity">
    <text evidence="1">Belongs to the short-chain dehydrogenases/reductases (SDR) family.</text>
</comment>
<evidence type="ECO:0000313" key="2">
    <source>
        <dbReference type="EMBL" id="SFV12465.1"/>
    </source>
</evidence>
<dbReference type="STRING" id="1035707.SAMN05216552_103635"/>
<dbReference type="OrthoDB" id="63584at2"/>
<accession>A0A1I7LRZ7</accession>
<dbReference type="PRINTS" id="PR00081">
    <property type="entry name" value="GDHRDH"/>
</dbReference>
<dbReference type="InterPro" id="IPR036291">
    <property type="entry name" value="NAD(P)-bd_dom_sf"/>
</dbReference>
<organism evidence="2 3">
    <name type="scientific">Pseudoduganella namucuonensis</name>
    <dbReference type="NCBI Taxonomy" id="1035707"/>
    <lineage>
        <taxon>Bacteria</taxon>
        <taxon>Pseudomonadati</taxon>
        <taxon>Pseudomonadota</taxon>
        <taxon>Betaproteobacteria</taxon>
        <taxon>Burkholderiales</taxon>
        <taxon>Oxalobacteraceae</taxon>
        <taxon>Telluria group</taxon>
        <taxon>Pseudoduganella</taxon>
    </lineage>
</organism>
<dbReference type="Gene3D" id="3.40.50.720">
    <property type="entry name" value="NAD(P)-binding Rossmann-like Domain"/>
    <property type="match status" value="1"/>
</dbReference>
<evidence type="ECO:0000256" key="1">
    <source>
        <dbReference type="RuleBase" id="RU000363"/>
    </source>
</evidence>
<dbReference type="RefSeq" id="WP_093559172.1">
    <property type="nucleotide sequence ID" value="NZ_FPBO01000036.1"/>
</dbReference>
<dbReference type="PRINTS" id="PR00080">
    <property type="entry name" value="SDRFAMILY"/>
</dbReference>
<protein>
    <submittedName>
        <fullName evidence="2">NAD(P)-dependent dehydrogenase, short-chain alcohol dehydrogenase family</fullName>
    </submittedName>
</protein>
<reference evidence="3" key="1">
    <citation type="submission" date="2016-10" db="EMBL/GenBank/DDBJ databases">
        <authorList>
            <person name="Varghese N."/>
            <person name="Submissions S."/>
        </authorList>
    </citation>
    <scope>NUCLEOTIDE SEQUENCE [LARGE SCALE GENOMIC DNA]</scope>
    <source>
        <strain evidence="3">CGMCC 1.11014</strain>
    </source>
</reference>
<dbReference type="Pfam" id="PF00106">
    <property type="entry name" value="adh_short"/>
    <property type="match status" value="1"/>
</dbReference>
<dbReference type="PANTHER" id="PTHR44147">
    <property type="entry name" value="DEHYDROGENASE/REDUCTASE SDR FAMILY MEMBER 1"/>
    <property type="match status" value="1"/>
</dbReference>
<proteinExistence type="inferred from homology"/>
<dbReference type="EMBL" id="FPBO01000036">
    <property type="protein sequence ID" value="SFV12465.1"/>
    <property type="molecule type" value="Genomic_DNA"/>
</dbReference>